<dbReference type="InterPro" id="IPR000577">
    <property type="entry name" value="Carb_kinase_FGGY"/>
</dbReference>
<evidence type="ECO:0000256" key="5">
    <source>
        <dbReference type="RuleBase" id="RU003733"/>
    </source>
</evidence>
<keyword evidence="2" id="KW-0119">Carbohydrate metabolism</keyword>
<accession>A0A1Y0HT46</accession>
<gene>
    <name evidence="9" type="ORF">CBR64_07440</name>
</gene>
<dbReference type="PIRSF" id="PIRSF000538">
    <property type="entry name" value="GlpK"/>
    <property type="match status" value="1"/>
</dbReference>
<dbReference type="Pfam" id="PF02782">
    <property type="entry name" value="FGGY_C"/>
    <property type="match status" value="1"/>
</dbReference>
<evidence type="ECO:0008006" key="11">
    <source>
        <dbReference type="Google" id="ProtNLM"/>
    </source>
</evidence>
<dbReference type="AlphaFoldDB" id="A0A1Y0HT46"/>
<keyword evidence="4 5" id="KW-0418">Kinase</keyword>
<dbReference type="InterPro" id="IPR018483">
    <property type="entry name" value="Carb_kinase_FGGY_CS"/>
</dbReference>
<evidence type="ECO:0000256" key="2">
    <source>
        <dbReference type="ARBA" id="ARBA00022629"/>
    </source>
</evidence>
<sequence>MDLVAGVDSSTQSCTVELRRRDDGALVGTASAPHPRTAPPVSRQDPRDWWAAFRAAFSGALRDADADPTQVVALAVGAQCHGLVLLDRSGEPLAPAPLWNDTTAGPAAARIAEEYGLEPWMRDVGMAPSSALTIMKLAHVAETDPALLGRVAHVLVPHDYLTYRLTGSTVTDRSDAAGTGYLDVHRGVWRPELLDRFVSPDVGWEDVLPTVLGPDTPAGTVRPDVAAELGLGPGVVVGPGGGDQHLAAVGLGLVEGDLGVSLGTSGVVLSPRRTSVVDPLGTVDSVCDATGGYLPLACTLNAAKVTDTFARLLDVDHATLERLALAAPVRGERPTLVAYLDGERTPRRPGATGVLGGITGETTREDLALAAFEGVAAGLVGAARALERVGVDTTGEVVVNGGGARSLAYRQVLADALGRPVVRRAAPEATARGACVQAVAVLEGATVVDVAASWAPAVLDAVPPRDVPATIDAPYYDLLATVADRPRPTAP</sequence>
<dbReference type="Pfam" id="PF00370">
    <property type="entry name" value="FGGY_N"/>
    <property type="match status" value="1"/>
</dbReference>
<keyword evidence="3 5" id="KW-0808">Transferase</keyword>
<feature type="domain" description="Carbohydrate kinase FGGY C-terminal" evidence="8">
    <location>
        <begin position="260"/>
        <end position="439"/>
    </location>
</feature>
<dbReference type="PROSITE" id="PS00445">
    <property type="entry name" value="FGGY_KINASES_2"/>
    <property type="match status" value="1"/>
</dbReference>
<dbReference type="RefSeq" id="WP_087470395.1">
    <property type="nucleotide sequence ID" value="NZ_CP021383.1"/>
</dbReference>
<dbReference type="OrthoDB" id="9782710at2"/>
<dbReference type="EMBL" id="CP021383">
    <property type="protein sequence ID" value="ARU51348.1"/>
    <property type="molecule type" value="Genomic_DNA"/>
</dbReference>
<protein>
    <recommendedName>
        <fullName evidence="11">Xylulokinase</fullName>
    </recommendedName>
</protein>
<dbReference type="PANTHER" id="PTHR43095">
    <property type="entry name" value="SUGAR KINASE"/>
    <property type="match status" value="1"/>
</dbReference>
<dbReference type="InterPro" id="IPR050406">
    <property type="entry name" value="FGGY_Carb_Kinase"/>
</dbReference>
<feature type="region of interest" description="Disordered" evidence="6">
    <location>
        <begin position="25"/>
        <end position="44"/>
    </location>
</feature>
<evidence type="ECO:0000259" key="8">
    <source>
        <dbReference type="Pfam" id="PF02782"/>
    </source>
</evidence>
<proteinExistence type="inferred from homology"/>
<evidence type="ECO:0000313" key="10">
    <source>
        <dbReference type="Proteomes" id="UP000196228"/>
    </source>
</evidence>
<dbReference type="InterPro" id="IPR018485">
    <property type="entry name" value="FGGY_C"/>
</dbReference>
<dbReference type="Proteomes" id="UP000196228">
    <property type="component" value="Chromosome"/>
</dbReference>
<evidence type="ECO:0000256" key="4">
    <source>
        <dbReference type="ARBA" id="ARBA00022777"/>
    </source>
</evidence>
<evidence type="ECO:0000313" key="9">
    <source>
        <dbReference type="EMBL" id="ARU51348.1"/>
    </source>
</evidence>
<dbReference type="InterPro" id="IPR018484">
    <property type="entry name" value="FGGY_N"/>
</dbReference>
<feature type="domain" description="Carbohydrate kinase FGGY N-terminal" evidence="7">
    <location>
        <begin position="6"/>
        <end position="250"/>
    </location>
</feature>
<evidence type="ECO:0000256" key="1">
    <source>
        <dbReference type="ARBA" id="ARBA00009156"/>
    </source>
</evidence>
<dbReference type="InterPro" id="IPR043129">
    <property type="entry name" value="ATPase_NBD"/>
</dbReference>
<comment type="similarity">
    <text evidence="1 5">Belongs to the FGGY kinase family.</text>
</comment>
<dbReference type="PANTHER" id="PTHR43095:SF5">
    <property type="entry name" value="XYLULOSE KINASE"/>
    <property type="match status" value="1"/>
</dbReference>
<organism evidence="9 10">
    <name type="scientific">Cellulosimicrobium cellulans</name>
    <name type="common">Arthrobacter luteus</name>
    <dbReference type="NCBI Taxonomy" id="1710"/>
    <lineage>
        <taxon>Bacteria</taxon>
        <taxon>Bacillati</taxon>
        <taxon>Actinomycetota</taxon>
        <taxon>Actinomycetes</taxon>
        <taxon>Micrococcales</taxon>
        <taxon>Promicromonosporaceae</taxon>
        <taxon>Cellulosimicrobium</taxon>
    </lineage>
</organism>
<dbReference type="CDD" id="cd07809">
    <property type="entry name" value="ASKHA_NBD_FGGY_BaXK-like"/>
    <property type="match status" value="1"/>
</dbReference>
<evidence type="ECO:0000256" key="3">
    <source>
        <dbReference type="ARBA" id="ARBA00022679"/>
    </source>
</evidence>
<dbReference type="GO" id="GO:0042732">
    <property type="term" value="P:D-xylose metabolic process"/>
    <property type="evidence" value="ECO:0007669"/>
    <property type="project" value="UniProtKB-KW"/>
</dbReference>
<dbReference type="GO" id="GO:0016301">
    <property type="term" value="F:kinase activity"/>
    <property type="evidence" value="ECO:0007669"/>
    <property type="project" value="UniProtKB-KW"/>
</dbReference>
<evidence type="ECO:0000259" key="7">
    <source>
        <dbReference type="Pfam" id="PF00370"/>
    </source>
</evidence>
<keyword evidence="2" id="KW-0859">Xylose metabolism</keyword>
<dbReference type="SUPFAM" id="SSF53067">
    <property type="entry name" value="Actin-like ATPase domain"/>
    <property type="match status" value="2"/>
</dbReference>
<dbReference type="KEGG" id="cceu:CBR64_07440"/>
<dbReference type="Gene3D" id="3.30.420.40">
    <property type="match status" value="2"/>
</dbReference>
<evidence type="ECO:0000256" key="6">
    <source>
        <dbReference type="SAM" id="MobiDB-lite"/>
    </source>
</evidence>
<name>A0A1Y0HT46_CELCE</name>
<reference evidence="9 10" key="1">
    <citation type="submission" date="2017-05" db="EMBL/GenBank/DDBJ databases">
        <authorList>
            <person name="Song R."/>
            <person name="Chenine A.L."/>
            <person name="Ruprecht R.M."/>
        </authorList>
    </citation>
    <scope>NUCLEOTIDE SEQUENCE [LARGE SCALE GENOMIC DNA]</scope>
    <source>
        <strain evidence="9 10">PSBB019</strain>
    </source>
</reference>
<dbReference type="GO" id="GO:0016773">
    <property type="term" value="F:phosphotransferase activity, alcohol group as acceptor"/>
    <property type="evidence" value="ECO:0007669"/>
    <property type="project" value="InterPro"/>
</dbReference>